<dbReference type="eggNOG" id="COG0438">
    <property type="taxonomic scope" value="Bacteria"/>
</dbReference>
<dbReference type="InterPro" id="IPR032719">
    <property type="entry name" value="WbsX"/>
</dbReference>
<dbReference type="Gene3D" id="3.20.20.80">
    <property type="entry name" value="Glycosidases"/>
    <property type="match status" value="1"/>
</dbReference>
<dbReference type="OrthoDB" id="9816424at2"/>
<dbReference type="HOGENOM" id="CLU_038570_0_0_9"/>
<proteinExistence type="predicted"/>
<dbReference type="EMBL" id="CP004121">
    <property type="protein sequence ID" value="AGF58305.1"/>
    <property type="molecule type" value="Genomic_DNA"/>
</dbReference>
<dbReference type="PANTHER" id="PTHR41244">
    <property type="entry name" value="RHAMNAN SYNTHESIS F"/>
    <property type="match status" value="1"/>
</dbReference>
<protein>
    <submittedName>
        <fullName evidence="1">Lipopolysaccharide biosynthesis protein</fullName>
    </submittedName>
</protein>
<dbReference type="Proteomes" id="UP000011728">
    <property type="component" value="Chromosome"/>
</dbReference>
<gene>
    <name evidence="1" type="ORF">Cspa_c45520</name>
</gene>
<reference evidence="1 2" key="1">
    <citation type="submission" date="2013-02" db="EMBL/GenBank/DDBJ databases">
        <title>Genome sequence of Clostridium saccharoperbutylacetonicum N1-4(HMT).</title>
        <authorList>
            <person name="Poehlein A."/>
            <person name="Daniel R."/>
        </authorList>
    </citation>
    <scope>NUCLEOTIDE SEQUENCE [LARGE SCALE GENOMIC DNA]</scope>
    <source>
        <strain evidence="2">N1-4(HMT)</strain>
    </source>
</reference>
<dbReference type="KEGG" id="csr:Cspa_c45520"/>
<dbReference type="RefSeq" id="WP_015394616.1">
    <property type="nucleotide sequence ID" value="NC_020291.1"/>
</dbReference>
<dbReference type="Pfam" id="PF14307">
    <property type="entry name" value="Glyco_tran_WbsX"/>
    <property type="match status" value="1"/>
</dbReference>
<dbReference type="AlphaFoldDB" id="M1LYH0"/>
<sequence length="368" mass="44018">MKTIALYLPQYHTIPENDLWWGKGFTEWTNVKRGKPYYKNHYQPIQPLNNNYYNLMDKEVMEKQVKIAKKFGVDGFCFYHYYFSGKKLLEKPAEMFLNNKNLEFSFCFSWANQSWQRTWYGKDGNSEMLLKQVYGEKKEWIEHFDYLLPFFKDDRYIKIDNKPVFLIYMSRDFKKCNEMVKLWNEMAKENGLSGIYFVTMLTIFEPDNVHKCFDAAVEFEPLYALREISNFEKNVNYKKAKLFEKIGVTKYNLLNKLFITNYSYSRLVSNITKRNYKENKKKVFLGAFPSWDNTARKDESGLIITGSSPGKFKEFLKTQIKRSNELGNELLFINAWNEWSEGAYLEPDKKYRYAYLNAIKEALKEAKY</sequence>
<accession>M1LYH0</accession>
<dbReference type="PATRIC" id="fig|931276.5.peg.4588"/>
<evidence type="ECO:0000313" key="2">
    <source>
        <dbReference type="Proteomes" id="UP000011728"/>
    </source>
</evidence>
<dbReference type="CDD" id="cd11579">
    <property type="entry name" value="Glyco_tran_WbsX"/>
    <property type="match status" value="1"/>
</dbReference>
<evidence type="ECO:0000313" key="1">
    <source>
        <dbReference type="EMBL" id="AGF58305.1"/>
    </source>
</evidence>
<keyword evidence="2" id="KW-1185">Reference proteome</keyword>
<organism evidence="1 2">
    <name type="scientific">Clostridium saccharoperbutylacetonicum N1-4(HMT)</name>
    <dbReference type="NCBI Taxonomy" id="931276"/>
    <lineage>
        <taxon>Bacteria</taxon>
        <taxon>Bacillati</taxon>
        <taxon>Bacillota</taxon>
        <taxon>Clostridia</taxon>
        <taxon>Eubacteriales</taxon>
        <taxon>Clostridiaceae</taxon>
        <taxon>Clostridium</taxon>
    </lineage>
</organism>
<name>M1LYH0_9CLOT</name>
<dbReference type="PANTHER" id="PTHR41244:SF1">
    <property type="entry name" value="GLYCOSYLTRANSFERASE"/>
    <property type="match status" value="1"/>
</dbReference>